<dbReference type="Proteomes" id="UP001224775">
    <property type="component" value="Unassembled WGS sequence"/>
</dbReference>
<name>A0AAD9DF62_9STRA</name>
<comment type="caution">
    <text evidence="2">The sequence shown here is derived from an EMBL/GenBank/DDBJ whole genome shotgun (WGS) entry which is preliminary data.</text>
</comment>
<dbReference type="SUPFAM" id="SSF117396">
    <property type="entry name" value="TM1631-like"/>
    <property type="match status" value="1"/>
</dbReference>
<evidence type="ECO:0000259" key="1">
    <source>
        <dbReference type="PROSITE" id="PS50802"/>
    </source>
</evidence>
<evidence type="ECO:0000313" key="2">
    <source>
        <dbReference type="EMBL" id="KAK1743894.1"/>
    </source>
</evidence>
<dbReference type="PANTHER" id="PTHR30348:SF4">
    <property type="entry name" value="DUF72 DOMAIN-CONTAINING PROTEIN"/>
    <property type="match status" value="1"/>
</dbReference>
<dbReference type="InterPro" id="IPR036520">
    <property type="entry name" value="UPF0759_sf"/>
</dbReference>
<sequence>MALDRVTSSIRFCDSARSIMSRESALRSTLKLPDDLSLHVISVPPSGDCFYDCINALLDKSDASISSYLPSESPLIAGLKVKCNDDDDSTTITPEEMREYVADQLSSEQFDLYKMFAAANVEDYAWMSLPNSPQSLEELKQFARINGKDAGAGKCLWADEFALSTISDGLRVTLLIIDDQASRGGGRGRKRSAANTEPSDGRFISIGDYPHCVVLHRTRRQHYNAVVVDDCPVMAVGKLPPSFQSLWRKSTHGSGCSGGSVSVPLKPSFNAAMLRESKQLDSTATKRKATSLPASEPSLGTFYAGCAGFTSSSWVGNFYPKAIVGNNSDRQIDHYQQHFSTVEINSTFYGTPSESTVAKWKQQFAKSFKLVVKSPKWLTHERSELDCSVLSPFMERMQPLGEILSCILIQCPRRVAVDVSQLEQLRQQLQDDSCCWYKGRIAIELRNDISYNDRSVRDFILSNTNWTLVVHPDSIGRATVGTTVSGRGNDLLGSYIPEKLTKVAETALSAEQRSGFVYVRLHGSNDEHRGDYSMEDLQNAAEQISSWRTKGLDVFCFILNDMEPLNTKATVKPHEKWCAMPKNAKQLELAVHKISKDDAPKPPKKPKATLLNFFGKK</sequence>
<dbReference type="Gene3D" id="3.20.20.410">
    <property type="entry name" value="Protein of unknown function UPF0759"/>
    <property type="match status" value="1"/>
</dbReference>
<dbReference type="InterPro" id="IPR002763">
    <property type="entry name" value="DUF72"/>
</dbReference>
<gene>
    <name evidence="2" type="ORF">QTG54_005491</name>
</gene>
<dbReference type="InterPro" id="IPR003323">
    <property type="entry name" value="OTU_dom"/>
</dbReference>
<dbReference type="PANTHER" id="PTHR30348">
    <property type="entry name" value="UNCHARACTERIZED PROTEIN YECE"/>
    <property type="match status" value="1"/>
</dbReference>
<dbReference type="AlphaFoldDB" id="A0AAD9DF62"/>
<reference evidence="2" key="1">
    <citation type="submission" date="2023-06" db="EMBL/GenBank/DDBJ databases">
        <title>Survivors Of The Sea: Transcriptome response of Skeletonema marinoi to long-term dormancy.</title>
        <authorList>
            <person name="Pinder M.I.M."/>
            <person name="Kourtchenko O."/>
            <person name="Robertson E.K."/>
            <person name="Larsson T."/>
            <person name="Maumus F."/>
            <person name="Osuna-Cruz C.M."/>
            <person name="Vancaester E."/>
            <person name="Stenow R."/>
            <person name="Vandepoele K."/>
            <person name="Ploug H."/>
            <person name="Bruchert V."/>
            <person name="Godhe A."/>
            <person name="Topel M."/>
        </authorList>
    </citation>
    <scope>NUCLEOTIDE SEQUENCE</scope>
    <source>
        <strain evidence="2">R05AC</strain>
    </source>
</reference>
<dbReference type="Pfam" id="PF01904">
    <property type="entry name" value="DUF72"/>
    <property type="match status" value="1"/>
</dbReference>
<protein>
    <submittedName>
        <fullName evidence="2">DUF72 domain-containing protein</fullName>
    </submittedName>
</protein>
<dbReference type="EMBL" id="JATAAI010000008">
    <property type="protein sequence ID" value="KAK1743894.1"/>
    <property type="molecule type" value="Genomic_DNA"/>
</dbReference>
<keyword evidence="3" id="KW-1185">Reference proteome</keyword>
<accession>A0AAD9DF62</accession>
<evidence type="ECO:0000313" key="3">
    <source>
        <dbReference type="Proteomes" id="UP001224775"/>
    </source>
</evidence>
<proteinExistence type="predicted"/>
<feature type="domain" description="OTU" evidence="1">
    <location>
        <begin position="38"/>
        <end position="229"/>
    </location>
</feature>
<dbReference type="PROSITE" id="PS50802">
    <property type="entry name" value="OTU"/>
    <property type="match status" value="1"/>
</dbReference>
<organism evidence="2 3">
    <name type="scientific">Skeletonema marinoi</name>
    <dbReference type="NCBI Taxonomy" id="267567"/>
    <lineage>
        <taxon>Eukaryota</taxon>
        <taxon>Sar</taxon>
        <taxon>Stramenopiles</taxon>
        <taxon>Ochrophyta</taxon>
        <taxon>Bacillariophyta</taxon>
        <taxon>Coscinodiscophyceae</taxon>
        <taxon>Thalassiosirophycidae</taxon>
        <taxon>Thalassiosirales</taxon>
        <taxon>Skeletonemataceae</taxon>
        <taxon>Skeletonema</taxon>
        <taxon>Skeletonema marinoi-dohrnii complex</taxon>
    </lineage>
</organism>